<dbReference type="InterPro" id="IPR013216">
    <property type="entry name" value="Methyltransf_11"/>
</dbReference>
<dbReference type="Gene3D" id="3.40.50.150">
    <property type="entry name" value="Vaccinia Virus protein VP39"/>
    <property type="match status" value="1"/>
</dbReference>
<dbReference type="GO" id="GO:0032259">
    <property type="term" value="P:methylation"/>
    <property type="evidence" value="ECO:0007669"/>
    <property type="project" value="UniProtKB-KW"/>
</dbReference>
<name>A0A542ZCW1_9ACTN</name>
<dbReference type="OrthoDB" id="9797252at2"/>
<comment type="caution">
    <text evidence="2">The sequence shown here is derived from an EMBL/GenBank/DDBJ whole genome shotgun (WGS) entry which is preliminary data.</text>
</comment>
<organism evidence="2 3">
    <name type="scientific">Propioniferax innocua</name>
    <dbReference type="NCBI Taxonomy" id="1753"/>
    <lineage>
        <taxon>Bacteria</taxon>
        <taxon>Bacillati</taxon>
        <taxon>Actinomycetota</taxon>
        <taxon>Actinomycetes</taxon>
        <taxon>Propionibacteriales</taxon>
        <taxon>Propionibacteriaceae</taxon>
        <taxon>Propioniferax</taxon>
    </lineage>
</organism>
<reference evidence="2 3" key="1">
    <citation type="submission" date="2019-06" db="EMBL/GenBank/DDBJ databases">
        <title>Sequencing the genomes of 1000 actinobacteria strains.</title>
        <authorList>
            <person name="Klenk H.-P."/>
        </authorList>
    </citation>
    <scope>NUCLEOTIDE SEQUENCE [LARGE SCALE GENOMIC DNA]</scope>
    <source>
        <strain evidence="2 3">DSM 8251</strain>
    </source>
</reference>
<feature type="domain" description="Methyltransferase type 11" evidence="1">
    <location>
        <begin position="54"/>
        <end position="99"/>
    </location>
</feature>
<evidence type="ECO:0000313" key="2">
    <source>
        <dbReference type="EMBL" id="TQL58195.1"/>
    </source>
</evidence>
<dbReference type="EMBL" id="VFOR01000002">
    <property type="protein sequence ID" value="TQL58195.1"/>
    <property type="molecule type" value="Genomic_DNA"/>
</dbReference>
<protein>
    <submittedName>
        <fullName evidence="2">Methyltransferase family protein</fullName>
    </submittedName>
</protein>
<keyword evidence="3" id="KW-1185">Reference proteome</keyword>
<evidence type="ECO:0000259" key="1">
    <source>
        <dbReference type="Pfam" id="PF08241"/>
    </source>
</evidence>
<dbReference type="Proteomes" id="UP000316196">
    <property type="component" value="Unassembled WGS sequence"/>
</dbReference>
<evidence type="ECO:0000313" key="3">
    <source>
        <dbReference type="Proteomes" id="UP000316196"/>
    </source>
</evidence>
<dbReference type="Pfam" id="PF08241">
    <property type="entry name" value="Methyltransf_11"/>
    <property type="match status" value="1"/>
</dbReference>
<sequence>MASPRFPDASLAWLVPTCRRPVLDLGGGLTDQIATTNRVVAACHGDDVPQSSPVVRTKPSLLPFAPGSFDLVTATDGELLVSPVLSEAARVLAPGGQLAAIEYSRDDSIPWVRRFAERLQADDPTAMRSHGSRLLEFIEASHHFVDAQHRIFRRWVPLSRDRLLGMVLTRPAVIALDEKQRSDLTADLLAIHDRAARPGEKLQLPFEVVCVRAEVDPSTVEAPAPRTDALSIRLHF</sequence>
<keyword evidence="2" id="KW-0808">Transferase</keyword>
<accession>A0A542ZCW1</accession>
<dbReference type="RefSeq" id="WP_142094011.1">
    <property type="nucleotide sequence ID" value="NZ_BAAAMD010000002.1"/>
</dbReference>
<dbReference type="InterPro" id="IPR029063">
    <property type="entry name" value="SAM-dependent_MTases_sf"/>
</dbReference>
<dbReference type="GO" id="GO:0008757">
    <property type="term" value="F:S-adenosylmethionine-dependent methyltransferase activity"/>
    <property type="evidence" value="ECO:0007669"/>
    <property type="project" value="InterPro"/>
</dbReference>
<gene>
    <name evidence="2" type="ORF">FB460_2049</name>
</gene>
<dbReference type="SUPFAM" id="SSF53335">
    <property type="entry name" value="S-adenosyl-L-methionine-dependent methyltransferases"/>
    <property type="match status" value="1"/>
</dbReference>
<dbReference type="AlphaFoldDB" id="A0A542ZCW1"/>
<proteinExistence type="predicted"/>
<keyword evidence="2" id="KW-0489">Methyltransferase</keyword>